<evidence type="ECO:0000256" key="1">
    <source>
        <dbReference type="SAM" id="Phobius"/>
    </source>
</evidence>
<name>A0A0G0Z425_UNCKA</name>
<dbReference type="EMBL" id="LCBF01000004">
    <property type="protein sequence ID" value="KKS07653.1"/>
    <property type="molecule type" value="Genomic_DNA"/>
</dbReference>
<feature type="transmembrane region" description="Helical" evidence="1">
    <location>
        <begin position="12"/>
        <end position="31"/>
    </location>
</feature>
<organism evidence="2 3">
    <name type="scientific">candidate division WWE3 bacterium GW2011_GWE1_41_27</name>
    <dbReference type="NCBI Taxonomy" id="1619131"/>
    <lineage>
        <taxon>Bacteria</taxon>
        <taxon>Katanobacteria</taxon>
    </lineage>
</organism>
<keyword evidence="1" id="KW-0812">Transmembrane</keyword>
<dbReference type="AlphaFoldDB" id="A0A0G0Z425"/>
<evidence type="ECO:0000313" key="2">
    <source>
        <dbReference type="EMBL" id="KKS07653.1"/>
    </source>
</evidence>
<accession>A0A0G0Z425</accession>
<keyword evidence="1" id="KW-1133">Transmembrane helix</keyword>
<gene>
    <name evidence="2" type="ORF">UU59_C0004G0043</name>
</gene>
<keyword evidence="1" id="KW-0472">Membrane</keyword>
<protein>
    <submittedName>
        <fullName evidence="2">Uncharacterized protein</fullName>
    </submittedName>
</protein>
<sequence length="37" mass="4086">MKRTLKTVGMYAFVILMILAFAFMTVAGVGIQQKPIP</sequence>
<evidence type="ECO:0000313" key="3">
    <source>
        <dbReference type="Proteomes" id="UP000034544"/>
    </source>
</evidence>
<reference evidence="2 3" key="1">
    <citation type="journal article" date="2015" name="Nature">
        <title>rRNA introns, odd ribosomes, and small enigmatic genomes across a large radiation of phyla.</title>
        <authorList>
            <person name="Brown C.T."/>
            <person name="Hug L.A."/>
            <person name="Thomas B.C."/>
            <person name="Sharon I."/>
            <person name="Castelle C.J."/>
            <person name="Singh A."/>
            <person name="Wilkins M.J."/>
            <person name="Williams K.H."/>
            <person name="Banfield J.F."/>
        </authorList>
    </citation>
    <scope>NUCLEOTIDE SEQUENCE [LARGE SCALE GENOMIC DNA]</scope>
</reference>
<dbReference type="Proteomes" id="UP000034544">
    <property type="component" value="Unassembled WGS sequence"/>
</dbReference>
<proteinExistence type="predicted"/>
<comment type="caution">
    <text evidence="2">The sequence shown here is derived from an EMBL/GenBank/DDBJ whole genome shotgun (WGS) entry which is preliminary data.</text>
</comment>